<protein>
    <submittedName>
        <fullName evidence="8">Putative oxidoreductase</fullName>
    </submittedName>
</protein>
<keyword evidence="5 7" id="KW-1133">Transmembrane helix</keyword>
<keyword evidence="6 7" id="KW-0472">Membrane</keyword>
<evidence type="ECO:0000256" key="6">
    <source>
        <dbReference type="ARBA" id="ARBA00023136"/>
    </source>
</evidence>
<accession>A0A7W7CJ94</accession>
<dbReference type="Pfam" id="PF07681">
    <property type="entry name" value="DoxX"/>
    <property type="match status" value="1"/>
</dbReference>
<gene>
    <name evidence="8" type="ORF">HNR67_008288</name>
</gene>
<evidence type="ECO:0000313" key="8">
    <source>
        <dbReference type="EMBL" id="MBB4682170.1"/>
    </source>
</evidence>
<name>A0A7W7CJ94_9PSEU</name>
<proteinExistence type="inferred from homology"/>
<dbReference type="RefSeq" id="WP_312989314.1">
    <property type="nucleotide sequence ID" value="NZ_BAAAUI010000037.1"/>
</dbReference>
<comment type="similarity">
    <text evidence="2">Belongs to the DoxX family.</text>
</comment>
<evidence type="ECO:0000256" key="7">
    <source>
        <dbReference type="SAM" id="Phobius"/>
    </source>
</evidence>
<sequence length="212" mass="21675">MSTHDSGPGTSGGAHHFDDAGYTSTGTTAALPVDQAGGADTVRRKPFAWNGGADLGLLVLRLVLGGTFIAHGAQKLFGAFNGPGISGFAKFLESFGFQQTRILAYVTGITELGGGALIVLGFLTPLGAAGLLGVMINVVTLKWNNGFFLGSTGTGFEFDLVLGALAAALLFIGPGRASLDNGRAWARVPLPWGVLFLLVAAGSSVITLVVLR</sequence>
<keyword evidence="3" id="KW-1003">Cell membrane</keyword>
<feature type="transmembrane region" description="Helical" evidence="7">
    <location>
        <begin position="146"/>
        <end position="172"/>
    </location>
</feature>
<comment type="subcellular location">
    <subcellularLocation>
        <location evidence="1">Cell membrane</location>
        <topology evidence="1">Multi-pass membrane protein</topology>
    </subcellularLocation>
</comment>
<feature type="transmembrane region" description="Helical" evidence="7">
    <location>
        <begin position="192"/>
        <end position="211"/>
    </location>
</feature>
<dbReference type="GO" id="GO:0005886">
    <property type="term" value="C:plasma membrane"/>
    <property type="evidence" value="ECO:0007669"/>
    <property type="project" value="UniProtKB-SubCell"/>
</dbReference>
<reference evidence="8 9" key="1">
    <citation type="submission" date="2020-08" db="EMBL/GenBank/DDBJ databases">
        <title>Sequencing the genomes of 1000 actinobacteria strains.</title>
        <authorList>
            <person name="Klenk H.-P."/>
        </authorList>
    </citation>
    <scope>NUCLEOTIDE SEQUENCE [LARGE SCALE GENOMIC DNA]</scope>
    <source>
        <strain evidence="8 9">DSM 44230</strain>
    </source>
</reference>
<dbReference type="PANTHER" id="PTHR33452">
    <property type="entry name" value="OXIDOREDUCTASE CATD-RELATED"/>
    <property type="match status" value="1"/>
</dbReference>
<dbReference type="InterPro" id="IPR032808">
    <property type="entry name" value="DoxX"/>
</dbReference>
<evidence type="ECO:0000256" key="4">
    <source>
        <dbReference type="ARBA" id="ARBA00022692"/>
    </source>
</evidence>
<evidence type="ECO:0000256" key="1">
    <source>
        <dbReference type="ARBA" id="ARBA00004651"/>
    </source>
</evidence>
<dbReference type="Proteomes" id="UP000533598">
    <property type="component" value="Unassembled WGS sequence"/>
</dbReference>
<feature type="transmembrane region" description="Helical" evidence="7">
    <location>
        <begin position="53"/>
        <end position="73"/>
    </location>
</feature>
<keyword evidence="9" id="KW-1185">Reference proteome</keyword>
<dbReference type="PANTHER" id="PTHR33452:SF1">
    <property type="entry name" value="INNER MEMBRANE PROTEIN YPHA-RELATED"/>
    <property type="match status" value="1"/>
</dbReference>
<evidence type="ECO:0000256" key="3">
    <source>
        <dbReference type="ARBA" id="ARBA00022475"/>
    </source>
</evidence>
<comment type="caution">
    <text evidence="8">The sequence shown here is derived from an EMBL/GenBank/DDBJ whole genome shotgun (WGS) entry which is preliminary data.</text>
</comment>
<feature type="transmembrane region" description="Helical" evidence="7">
    <location>
        <begin position="116"/>
        <end position="139"/>
    </location>
</feature>
<dbReference type="EMBL" id="JACHMH010000001">
    <property type="protein sequence ID" value="MBB4682170.1"/>
    <property type="molecule type" value="Genomic_DNA"/>
</dbReference>
<evidence type="ECO:0000313" key="9">
    <source>
        <dbReference type="Proteomes" id="UP000533598"/>
    </source>
</evidence>
<evidence type="ECO:0000256" key="2">
    <source>
        <dbReference type="ARBA" id="ARBA00006679"/>
    </source>
</evidence>
<dbReference type="AlphaFoldDB" id="A0A7W7CJ94"/>
<keyword evidence="4 7" id="KW-0812">Transmembrane</keyword>
<dbReference type="InterPro" id="IPR051907">
    <property type="entry name" value="DoxX-like_oxidoreductase"/>
</dbReference>
<evidence type="ECO:0000256" key="5">
    <source>
        <dbReference type="ARBA" id="ARBA00022989"/>
    </source>
</evidence>
<organism evidence="8 9">
    <name type="scientific">Crossiella cryophila</name>
    <dbReference type="NCBI Taxonomy" id="43355"/>
    <lineage>
        <taxon>Bacteria</taxon>
        <taxon>Bacillati</taxon>
        <taxon>Actinomycetota</taxon>
        <taxon>Actinomycetes</taxon>
        <taxon>Pseudonocardiales</taxon>
        <taxon>Pseudonocardiaceae</taxon>
        <taxon>Crossiella</taxon>
    </lineage>
</organism>